<evidence type="ECO:0000313" key="3">
    <source>
        <dbReference type="EMBL" id="SCB64886.1"/>
    </source>
</evidence>
<feature type="transmembrane region" description="Helical" evidence="2">
    <location>
        <begin position="510"/>
        <end position="532"/>
    </location>
</feature>
<proteinExistence type="predicted"/>
<dbReference type="PANTHER" id="PTHR35043:SF7">
    <property type="entry name" value="TRANSCRIPTION FACTOR DOMAIN-CONTAINING PROTEIN"/>
    <property type="match status" value="1"/>
</dbReference>
<evidence type="ECO:0000256" key="1">
    <source>
        <dbReference type="SAM" id="MobiDB-lite"/>
    </source>
</evidence>
<keyword evidence="4" id="KW-1185">Reference proteome</keyword>
<dbReference type="VEuPathDB" id="FungiDB:FGRAMPH1_01G19719"/>
<evidence type="ECO:0000256" key="2">
    <source>
        <dbReference type="SAM" id="Phobius"/>
    </source>
</evidence>
<organism evidence="3 4">
    <name type="scientific">Gibberella zeae (strain ATCC MYA-4620 / CBS 123657 / FGSC 9075 / NRRL 31084 / PH-1)</name>
    <name type="common">Wheat head blight fungus</name>
    <name type="synonym">Fusarium graminearum</name>
    <dbReference type="NCBI Taxonomy" id="229533"/>
    <lineage>
        <taxon>Eukaryota</taxon>
        <taxon>Fungi</taxon>
        <taxon>Dikarya</taxon>
        <taxon>Ascomycota</taxon>
        <taxon>Pezizomycotina</taxon>
        <taxon>Sordariomycetes</taxon>
        <taxon>Hypocreomycetidae</taxon>
        <taxon>Hypocreales</taxon>
        <taxon>Nectriaceae</taxon>
        <taxon>Fusarium</taxon>
    </lineage>
</organism>
<reference evidence="3 4" key="3">
    <citation type="journal article" date="2015" name="BMC Genomics">
        <title>The completed genome sequence of the pathogenic ascomycete fungus Fusarium graminearum.</title>
        <authorList>
            <person name="King R."/>
            <person name="Urban M."/>
            <person name="Hammond-Kosack M.C."/>
            <person name="Hassani-Pak K."/>
            <person name="Hammond-Kosack K.E."/>
        </authorList>
    </citation>
    <scope>NUCLEOTIDE SEQUENCE [LARGE SCALE GENOMIC DNA]</scope>
    <source>
        <strain evidence="4">ATCC MYA-4620 / CBS 123657 / FGSC 9075 / NRRL 31084 / PH-1</strain>
    </source>
</reference>
<feature type="region of interest" description="Disordered" evidence="1">
    <location>
        <begin position="286"/>
        <end position="323"/>
    </location>
</feature>
<dbReference type="eggNOG" id="ENOG502S6E5">
    <property type="taxonomic scope" value="Eukaryota"/>
</dbReference>
<gene>
    <name evidence="3" type="ORF">FGRAMPH1_01T19719</name>
</gene>
<dbReference type="PANTHER" id="PTHR35043">
    <property type="entry name" value="TRANSCRIPTION FACTOR DOMAIN-CONTAINING PROTEIN"/>
    <property type="match status" value="1"/>
</dbReference>
<name>A0A1C3YKI0_GIBZE</name>
<reference evidence="4" key="2">
    <citation type="journal article" date="2010" name="Nature">
        <title>Comparative genomics reveals mobile pathogenicity chromosomes in Fusarium.</title>
        <authorList>
            <person name="Ma L.J."/>
            <person name="van der Does H.C."/>
            <person name="Borkovich K.A."/>
            <person name="Coleman J.J."/>
            <person name="Daboussi M.J."/>
            <person name="Di Pietro A."/>
            <person name="Dufresne M."/>
            <person name="Freitag M."/>
            <person name="Grabherr M."/>
            <person name="Henrissat B."/>
            <person name="Houterman P.M."/>
            <person name="Kang S."/>
            <person name="Shim W.B."/>
            <person name="Woloshuk C."/>
            <person name="Xie X."/>
            <person name="Xu J.R."/>
            <person name="Antoniw J."/>
            <person name="Baker S.E."/>
            <person name="Bluhm B.H."/>
            <person name="Breakspear A."/>
            <person name="Brown D.W."/>
            <person name="Butchko R.A."/>
            <person name="Chapman S."/>
            <person name="Coulson R."/>
            <person name="Coutinho P.M."/>
            <person name="Danchin E.G."/>
            <person name="Diener A."/>
            <person name="Gale L.R."/>
            <person name="Gardiner D.M."/>
            <person name="Goff S."/>
            <person name="Hammond-Kosack K.E."/>
            <person name="Hilburn K."/>
            <person name="Hua-Van A."/>
            <person name="Jonkers W."/>
            <person name="Kazan K."/>
            <person name="Kodira C.D."/>
            <person name="Koehrsen M."/>
            <person name="Kumar L."/>
            <person name="Lee Y.H."/>
            <person name="Li L."/>
            <person name="Manners J.M."/>
            <person name="Miranda-Saavedra D."/>
            <person name="Mukherjee M."/>
            <person name="Park G."/>
            <person name="Park J."/>
            <person name="Park S.Y."/>
            <person name="Proctor R.H."/>
            <person name="Regev A."/>
            <person name="Ruiz-Roldan M.C."/>
            <person name="Sain D."/>
            <person name="Sakthikumar S."/>
            <person name="Sykes S."/>
            <person name="Schwartz D.C."/>
            <person name="Turgeon B.G."/>
            <person name="Wapinski I."/>
            <person name="Yoder O."/>
            <person name="Young S."/>
            <person name="Zeng Q."/>
            <person name="Zhou S."/>
            <person name="Galagan J."/>
            <person name="Cuomo C.A."/>
            <person name="Kistler H.C."/>
            <person name="Rep M."/>
        </authorList>
    </citation>
    <scope>GENOME REANNOTATION</scope>
    <source>
        <strain evidence="4">ATCC MYA-4620 / CBS 123657 / FGSC 9075 / NRRL 31084 / PH-1</strain>
    </source>
</reference>
<protein>
    <submittedName>
        <fullName evidence="3">Chromosome 3, complete genome</fullName>
    </submittedName>
</protein>
<reference evidence="4" key="1">
    <citation type="journal article" date="2007" name="Science">
        <title>The Fusarium graminearum genome reveals a link between localized polymorphism and pathogen specialization.</title>
        <authorList>
            <person name="Cuomo C.A."/>
            <person name="Gueldener U."/>
            <person name="Xu J.-R."/>
            <person name="Trail F."/>
            <person name="Turgeon B.G."/>
            <person name="Di Pietro A."/>
            <person name="Walton J.D."/>
            <person name="Ma L.-J."/>
            <person name="Baker S.E."/>
            <person name="Rep M."/>
            <person name="Adam G."/>
            <person name="Antoniw J."/>
            <person name="Baldwin T."/>
            <person name="Calvo S.E."/>
            <person name="Chang Y.-L."/>
            <person name="DeCaprio D."/>
            <person name="Gale L.R."/>
            <person name="Gnerre S."/>
            <person name="Goswami R.S."/>
            <person name="Hammond-Kosack K."/>
            <person name="Harris L.J."/>
            <person name="Hilburn K."/>
            <person name="Kennell J.C."/>
            <person name="Kroken S."/>
            <person name="Magnuson J.K."/>
            <person name="Mannhaupt G."/>
            <person name="Mauceli E.W."/>
            <person name="Mewes H.-W."/>
            <person name="Mitterbauer R."/>
            <person name="Muehlbauer G."/>
            <person name="Muensterkoetter M."/>
            <person name="Nelson D."/>
            <person name="O'Donnell K."/>
            <person name="Ouellet T."/>
            <person name="Qi W."/>
            <person name="Quesneville H."/>
            <person name="Roncero M.I.G."/>
            <person name="Seong K.-Y."/>
            <person name="Tetko I.V."/>
            <person name="Urban M."/>
            <person name="Waalwijk C."/>
            <person name="Ward T.J."/>
            <person name="Yao J."/>
            <person name="Birren B.W."/>
            <person name="Kistler H.C."/>
        </authorList>
    </citation>
    <scope>NUCLEOTIDE SEQUENCE [LARGE SCALE GENOMIC DNA]</scope>
    <source>
        <strain evidence="4">ATCC MYA-4620 / CBS 123657 / FGSC 9075 / NRRL 31084 / PH-1</strain>
    </source>
</reference>
<dbReference type="InParanoid" id="A0A1C3YKI0"/>
<feature type="transmembrane region" description="Helical" evidence="2">
    <location>
        <begin position="582"/>
        <end position="604"/>
    </location>
</feature>
<feature type="transmembrane region" description="Helical" evidence="2">
    <location>
        <begin position="544"/>
        <end position="562"/>
    </location>
</feature>
<accession>A0A1C3YKI0</accession>
<dbReference type="AlphaFoldDB" id="A0A1C3YKI0"/>
<dbReference type="Proteomes" id="UP000070720">
    <property type="component" value="Chromosome 3"/>
</dbReference>
<keyword evidence="2" id="KW-0812">Transmembrane</keyword>
<evidence type="ECO:0000313" key="4">
    <source>
        <dbReference type="Proteomes" id="UP000070720"/>
    </source>
</evidence>
<dbReference type="EMBL" id="HG970334">
    <property type="protein sequence ID" value="SCB64886.1"/>
    <property type="molecule type" value="Genomic_DNA"/>
</dbReference>
<keyword evidence="2" id="KW-0472">Membrane</keyword>
<sequence length="630" mass="72630">MADKGAGNVMETQQPWRIEHFDSNTTAPAWVNSPNIRGTFDILQSCVLTLIACIYTALHLDVPIKTAWHELLLYKLKWTAITLFAPEISLYMAADQLQQAWSLRLKLRALQARRSSDKEHIEVDLAYAFFIVMGGVRVRVDDMLSLPDLHDKAFRYFDSVNRPYSVRLGPQTVIWLAERGHWIPILKKKIDDKSKADYLQKLLVLIQVIWMVMQCIMRKIKNLPLSLLEIHTMVHVVCAVFLYLCWFRKPLDIHQPEIIQPGPFKGEIAILLQRQFYPNMSTKLALFPPQERPDQPPPPRRGSLMQPDWVTPGSSIPSSDDARESEEFLPLQGTLKSSQTWIELSQSKGPEISGAYKHSDNTWAKSRSGPWVKPEPGLEMWPGDILPSGLLYHSEYLHLPLLLSQEFLCRWDAILSIFPFHDRNYLATTAKFIKVNQATRYFELIDPNDDPGPQNGQDLFLARLPEFRPVLDRAWRTMPFGEGKRNLDINFSFFTENDNVFGLLGFFKEFPWLAGLFLILSSIYGGVHLVAWHWAFPSDLERKIWIISCLYIASALVIYFMMSMVDRGLGSNRAQSGYATWLFTLVAYWLALITYMAARVFIVFESFYSIRNAKQGVYVSPEWVEMFPHM</sequence>
<keyword evidence="2" id="KW-1133">Transmembrane helix</keyword>